<gene>
    <name evidence="6" type="ORF">PgNI_07593</name>
</gene>
<dbReference type="Pfam" id="PF01239">
    <property type="entry name" value="PPTA"/>
    <property type="match status" value="1"/>
</dbReference>
<keyword evidence="4" id="KW-0677">Repeat</keyword>
<keyword evidence="5" id="KW-1185">Reference proteome</keyword>
<dbReference type="GeneID" id="41962512"/>
<dbReference type="AlphaFoldDB" id="A0A6P8B347"/>
<evidence type="ECO:0000256" key="3">
    <source>
        <dbReference type="ARBA" id="ARBA00022679"/>
    </source>
</evidence>
<dbReference type="PANTHER" id="PTHR11129">
    <property type="entry name" value="PROTEIN FARNESYLTRANSFERASE ALPHA SUBUNIT/RAB GERANYLGERANYL TRANSFERASE ALPHA SUBUNIT"/>
    <property type="match status" value="1"/>
</dbReference>
<dbReference type="KEGG" id="pgri:PgNI_07593"/>
<sequence>MAAAQGPAAVSNLGDCNVAYQAIADVLTHRPLAEPGEDQAQLLEIEILGRSHPVPPGLHILQDENAVAVPKTSLVAAFIEARRRFLQVAQDISQHESQVLEATAVMLLFDPEHLTAANTRKRIFLLQARRGGTADCFAPLLSREMWLVDSLLTSRLNRHTKSPTLWGHRRWLIWMCITTWGLPVDVYDSFVKVVMVSAERHPRNYYAWSHARYLMTLHTSQSKDKKCTDHGREIRRITEAVKKWVFRHHNDTSGWSFLEHLSGYMPEEEWTVIVKETAELAMSLRWTGESVWVFLRSAVASGRSGSAGKESFAAAVEALHCTLAQEPKRLETVCKAEDWVQTHEVVALDAYR</sequence>
<protein>
    <submittedName>
        <fullName evidence="6">Uncharacterized protein</fullName>
    </submittedName>
</protein>
<dbReference type="Proteomes" id="UP000515153">
    <property type="component" value="Unplaced"/>
</dbReference>
<dbReference type="SUPFAM" id="SSF48439">
    <property type="entry name" value="Protein prenylyltransferase"/>
    <property type="match status" value="1"/>
</dbReference>
<keyword evidence="2" id="KW-0637">Prenyltransferase</keyword>
<dbReference type="PANTHER" id="PTHR11129:SF3">
    <property type="entry name" value="PROTEIN PRENYLTRANSFERASE ALPHA SUBUNIT REPEAT-CONTAINING PROTEIN 1"/>
    <property type="match status" value="1"/>
</dbReference>
<dbReference type="GO" id="GO:0005737">
    <property type="term" value="C:cytoplasm"/>
    <property type="evidence" value="ECO:0007669"/>
    <property type="project" value="TreeGrafter"/>
</dbReference>
<evidence type="ECO:0000313" key="5">
    <source>
        <dbReference type="Proteomes" id="UP000515153"/>
    </source>
</evidence>
<evidence type="ECO:0000256" key="1">
    <source>
        <dbReference type="ARBA" id="ARBA00006734"/>
    </source>
</evidence>
<reference evidence="6" key="1">
    <citation type="journal article" date="2019" name="Mol. Biol. Evol.">
        <title>Blast fungal genomes show frequent chromosomal changes, gene gains and losses, and effector gene turnover.</title>
        <authorList>
            <person name="Gomez Luciano L.B."/>
            <person name="Jason Tsai I."/>
            <person name="Chuma I."/>
            <person name="Tosa Y."/>
            <person name="Chen Y.H."/>
            <person name="Li J.Y."/>
            <person name="Li M.Y."/>
            <person name="Jade Lu M.Y."/>
            <person name="Nakayashiki H."/>
            <person name="Li W.H."/>
        </authorList>
    </citation>
    <scope>NUCLEOTIDE SEQUENCE</scope>
    <source>
        <strain evidence="6">NI907</strain>
    </source>
</reference>
<dbReference type="GO" id="GO:0008318">
    <property type="term" value="F:protein prenyltransferase activity"/>
    <property type="evidence" value="ECO:0007669"/>
    <property type="project" value="InterPro"/>
</dbReference>
<dbReference type="RefSeq" id="XP_030981550.1">
    <property type="nucleotide sequence ID" value="XM_031127603.1"/>
</dbReference>
<name>A0A6P8B347_PYRGI</name>
<evidence type="ECO:0000256" key="2">
    <source>
        <dbReference type="ARBA" id="ARBA00022602"/>
    </source>
</evidence>
<evidence type="ECO:0000313" key="6">
    <source>
        <dbReference type="RefSeq" id="XP_030981550.1"/>
    </source>
</evidence>
<organism evidence="5 6">
    <name type="scientific">Pyricularia grisea</name>
    <name type="common">Crabgrass-specific blast fungus</name>
    <name type="synonym">Magnaporthe grisea</name>
    <dbReference type="NCBI Taxonomy" id="148305"/>
    <lineage>
        <taxon>Eukaryota</taxon>
        <taxon>Fungi</taxon>
        <taxon>Dikarya</taxon>
        <taxon>Ascomycota</taxon>
        <taxon>Pezizomycotina</taxon>
        <taxon>Sordariomycetes</taxon>
        <taxon>Sordariomycetidae</taxon>
        <taxon>Magnaporthales</taxon>
        <taxon>Pyriculariaceae</taxon>
        <taxon>Pyricularia</taxon>
    </lineage>
</organism>
<dbReference type="InterPro" id="IPR002088">
    <property type="entry name" value="Prenyl_trans_a"/>
</dbReference>
<reference evidence="6" key="2">
    <citation type="submission" date="2019-10" db="EMBL/GenBank/DDBJ databases">
        <authorList>
            <consortium name="NCBI Genome Project"/>
        </authorList>
    </citation>
    <scope>NUCLEOTIDE SEQUENCE</scope>
    <source>
        <strain evidence="6">NI907</strain>
    </source>
</reference>
<comment type="similarity">
    <text evidence="1">Belongs to the protein prenyltransferase subunit alpha family.</text>
</comment>
<keyword evidence="3" id="KW-0808">Transferase</keyword>
<proteinExistence type="inferred from homology"/>
<accession>A0A6P8B347</accession>
<evidence type="ECO:0000256" key="4">
    <source>
        <dbReference type="ARBA" id="ARBA00022737"/>
    </source>
</evidence>
<reference evidence="6" key="3">
    <citation type="submission" date="2025-08" db="UniProtKB">
        <authorList>
            <consortium name="RefSeq"/>
        </authorList>
    </citation>
    <scope>IDENTIFICATION</scope>
    <source>
        <strain evidence="6">NI907</strain>
    </source>
</reference>
<dbReference type="Gene3D" id="1.25.40.120">
    <property type="entry name" value="Protein prenylyltransferase"/>
    <property type="match status" value="1"/>
</dbReference>